<evidence type="ECO:0000313" key="2">
    <source>
        <dbReference type="EMBL" id="TKS54375.1"/>
    </source>
</evidence>
<comment type="caution">
    <text evidence="2">The sequence shown here is derived from an EMBL/GenBank/DDBJ whole genome shotgun (WGS) entry which is preliminary data.</text>
</comment>
<evidence type="ECO:0000313" key="3">
    <source>
        <dbReference type="Proteomes" id="UP000298681"/>
    </source>
</evidence>
<evidence type="ECO:0000256" key="1">
    <source>
        <dbReference type="SAM" id="SignalP"/>
    </source>
</evidence>
<feature type="chain" id="PRO_5021192085" evidence="1">
    <location>
        <begin position="22"/>
        <end position="197"/>
    </location>
</feature>
<reference evidence="2 3" key="1">
    <citation type="submission" date="2019-01" db="EMBL/GenBank/DDBJ databases">
        <authorList>
            <person name="Zhang S."/>
        </authorList>
    </citation>
    <scope>NUCLEOTIDE SEQUENCE [LARGE SCALE GENOMIC DNA]</scope>
    <source>
        <strain evidence="2 3">1626</strain>
    </source>
</reference>
<gene>
    <name evidence="2" type="ORF">E4582_06055</name>
</gene>
<sequence>MNLQKLTIIFALLIPLQSVIAATPRWQSEPTAVFGVELGAPLSEDIPTCPPIDYRNYRPRDSFCKESSPYSEGSLAIVRFDKIPMGNILSTIEAFTYDGVVGAIHASSPHGNYQQFRAVLIERYGQPTSIKTDTVRTKAGVDWTSEVLTWSGTNVTIQLHERYDTVTASTMVVTHLQTISARQVERESAVKKAASEL</sequence>
<organism evidence="2 3">
    <name type="scientific">Luteimonas yindakuii</name>
    <dbReference type="NCBI Taxonomy" id="2565782"/>
    <lineage>
        <taxon>Bacteria</taxon>
        <taxon>Pseudomonadati</taxon>
        <taxon>Pseudomonadota</taxon>
        <taxon>Gammaproteobacteria</taxon>
        <taxon>Lysobacterales</taxon>
        <taxon>Lysobacteraceae</taxon>
        <taxon>Luteimonas</taxon>
    </lineage>
</organism>
<dbReference type="EMBL" id="SPUH01000001">
    <property type="protein sequence ID" value="TKS54375.1"/>
    <property type="molecule type" value="Genomic_DNA"/>
</dbReference>
<name>A0A4Z1R729_9GAMM</name>
<protein>
    <submittedName>
        <fullName evidence="2">Uncharacterized protein</fullName>
    </submittedName>
</protein>
<dbReference type="RefSeq" id="WP_134673753.1">
    <property type="nucleotide sequence ID" value="NZ_SPUH01000001.1"/>
</dbReference>
<dbReference type="Proteomes" id="UP000298681">
    <property type="component" value="Unassembled WGS sequence"/>
</dbReference>
<proteinExistence type="predicted"/>
<accession>A0A4Z1R729</accession>
<keyword evidence="3" id="KW-1185">Reference proteome</keyword>
<feature type="signal peptide" evidence="1">
    <location>
        <begin position="1"/>
        <end position="21"/>
    </location>
</feature>
<keyword evidence="1" id="KW-0732">Signal</keyword>
<dbReference type="AlphaFoldDB" id="A0A4Z1R729"/>